<keyword evidence="1" id="KW-1133">Transmembrane helix</keyword>
<keyword evidence="3" id="KW-1185">Reference proteome</keyword>
<evidence type="ECO:0000313" key="3">
    <source>
        <dbReference type="Proteomes" id="UP000184185"/>
    </source>
</evidence>
<organism evidence="2 3">
    <name type="scientific">Pseudobutyrivibrio xylanivorans DSM 14809</name>
    <dbReference type="NCBI Taxonomy" id="1123012"/>
    <lineage>
        <taxon>Bacteria</taxon>
        <taxon>Bacillati</taxon>
        <taxon>Bacillota</taxon>
        <taxon>Clostridia</taxon>
        <taxon>Lachnospirales</taxon>
        <taxon>Lachnospiraceae</taxon>
        <taxon>Pseudobutyrivibrio</taxon>
    </lineage>
</organism>
<dbReference type="Proteomes" id="UP000184185">
    <property type="component" value="Unassembled WGS sequence"/>
</dbReference>
<name>A0A1M6DZZ0_PSEXY</name>
<dbReference type="RefSeq" id="WP_072913869.1">
    <property type="nucleotide sequence ID" value="NZ_FQYQ01000005.1"/>
</dbReference>
<proteinExistence type="predicted"/>
<feature type="transmembrane region" description="Helical" evidence="1">
    <location>
        <begin position="102"/>
        <end position="124"/>
    </location>
</feature>
<feature type="transmembrane region" description="Helical" evidence="1">
    <location>
        <begin position="41"/>
        <end position="65"/>
    </location>
</feature>
<feature type="transmembrane region" description="Helical" evidence="1">
    <location>
        <begin position="158"/>
        <end position="179"/>
    </location>
</feature>
<keyword evidence="1" id="KW-0812">Transmembrane</keyword>
<keyword evidence="1" id="KW-0472">Membrane</keyword>
<evidence type="ECO:0008006" key="4">
    <source>
        <dbReference type="Google" id="ProtNLM"/>
    </source>
</evidence>
<sequence length="247" mass="27831">MLNLMKYEFRKSWKMKGFVLCFTAFFELMFLFGVFSMNEDVWSVGVFGLILTTICGLFLIGVYSIHVLSKDINTKQSYMLFMTPNSSYKILGSKVLENCGSVFLSGMFFMALAMADIMILVVKYEDIQGIIDMLGLIITGNREAFTYQTFVMAGLDTVLSWVYLICVGYLAVVICATLLNGNKFNGLLSFIAFIVIAILVDKLHDGLFGVYYVFSSVRLVSNVGFYVVLTAIIYFITAWIMENKLSV</sequence>
<dbReference type="OrthoDB" id="2042447at2"/>
<protein>
    <recommendedName>
        <fullName evidence="4">ABC-2 family transporter protein</fullName>
    </recommendedName>
</protein>
<gene>
    <name evidence="2" type="ORF">SAMN02745725_01100</name>
</gene>
<evidence type="ECO:0000256" key="1">
    <source>
        <dbReference type="SAM" id="Phobius"/>
    </source>
</evidence>
<evidence type="ECO:0000313" key="2">
    <source>
        <dbReference type="EMBL" id="SHI78690.1"/>
    </source>
</evidence>
<dbReference type="AlphaFoldDB" id="A0A1M6DZZ0"/>
<feature type="transmembrane region" description="Helical" evidence="1">
    <location>
        <begin position="186"/>
        <end position="203"/>
    </location>
</feature>
<dbReference type="EMBL" id="FQYQ01000005">
    <property type="protein sequence ID" value="SHI78690.1"/>
    <property type="molecule type" value="Genomic_DNA"/>
</dbReference>
<accession>A0A1M6DZZ0</accession>
<feature type="transmembrane region" description="Helical" evidence="1">
    <location>
        <begin position="15"/>
        <end position="35"/>
    </location>
</feature>
<feature type="transmembrane region" description="Helical" evidence="1">
    <location>
        <begin position="223"/>
        <end position="241"/>
    </location>
</feature>
<reference evidence="2 3" key="1">
    <citation type="submission" date="2016-11" db="EMBL/GenBank/DDBJ databases">
        <authorList>
            <person name="Jaros S."/>
            <person name="Januszkiewicz K."/>
            <person name="Wedrychowicz H."/>
        </authorList>
    </citation>
    <scope>NUCLEOTIDE SEQUENCE [LARGE SCALE GENOMIC DNA]</scope>
    <source>
        <strain evidence="2 3">DSM 14809</strain>
    </source>
</reference>